<dbReference type="AlphaFoldDB" id="A0AAV6FEZ3"/>
<evidence type="ECO:0000313" key="2">
    <source>
        <dbReference type="Proteomes" id="UP000823561"/>
    </source>
</evidence>
<protein>
    <submittedName>
        <fullName evidence="1">Uncharacterized protein</fullName>
    </submittedName>
</protein>
<sequence length="66" mass="7300">MMPSSQSHLRLRQSVDACEGFTELRGERRAAPIADPCLVGQRERRLSISDPDWPIHINSAARPGCG</sequence>
<organism evidence="1 2">
    <name type="scientific">Alosa alosa</name>
    <name type="common">allis shad</name>
    <dbReference type="NCBI Taxonomy" id="278164"/>
    <lineage>
        <taxon>Eukaryota</taxon>
        <taxon>Metazoa</taxon>
        <taxon>Chordata</taxon>
        <taxon>Craniata</taxon>
        <taxon>Vertebrata</taxon>
        <taxon>Euteleostomi</taxon>
        <taxon>Actinopterygii</taxon>
        <taxon>Neopterygii</taxon>
        <taxon>Teleostei</taxon>
        <taxon>Clupei</taxon>
        <taxon>Clupeiformes</taxon>
        <taxon>Clupeoidei</taxon>
        <taxon>Clupeidae</taxon>
        <taxon>Alosa</taxon>
    </lineage>
</organism>
<name>A0AAV6FEZ3_9TELE</name>
<gene>
    <name evidence="1" type="ORF">AALO_G00303590</name>
</gene>
<proteinExistence type="predicted"/>
<dbReference type="Proteomes" id="UP000823561">
    <property type="component" value="Chromosome 24"/>
</dbReference>
<comment type="caution">
    <text evidence="1">The sequence shown here is derived from an EMBL/GenBank/DDBJ whole genome shotgun (WGS) entry which is preliminary data.</text>
</comment>
<dbReference type="EMBL" id="JADWDJ010000024">
    <property type="protein sequence ID" value="KAG5261364.1"/>
    <property type="molecule type" value="Genomic_DNA"/>
</dbReference>
<reference evidence="1" key="1">
    <citation type="submission" date="2020-10" db="EMBL/GenBank/DDBJ databases">
        <title>Chromosome-scale genome assembly of the Allis shad, Alosa alosa.</title>
        <authorList>
            <person name="Margot Z."/>
            <person name="Christophe K."/>
            <person name="Cabau C."/>
            <person name="Louis A."/>
            <person name="Berthelot C."/>
            <person name="Parey E."/>
            <person name="Roest Crollius H."/>
            <person name="Montfort J."/>
            <person name="Robinson-Rechavi M."/>
            <person name="Bucao C."/>
            <person name="Bouchez O."/>
            <person name="Gislard M."/>
            <person name="Lluch J."/>
            <person name="Milhes M."/>
            <person name="Lampietro C."/>
            <person name="Lopez Roques C."/>
            <person name="Donnadieu C."/>
            <person name="Braasch I."/>
            <person name="Desvignes T."/>
            <person name="Postlethwait J."/>
            <person name="Bobe J."/>
            <person name="Guiguen Y."/>
        </authorList>
    </citation>
    <scope>NUCLEOTIDE SEQUENCE</scope>
    <source>
        <strain evidence="1">M-15738</strain>
        <tissue evidence="1">Blood</tissue>
    </source>
</reference>
<keyword evidence="2" id="KW-1185">Reference proteome</keyword>
<accession>A0AAV6FEZ3</accession>
<evidence type="ECO:0000313" key="1">
    <source>
        <dbReference type="EMBL" id="KAG5261364.1"/>
    </source>
</evidence>